<organism evidence="3 4">
    <name type="scientific">Neocallimastix californiae</name>
    <dbReference type="NCBI Taxonomy" id="1754190"/>
    <lineage>
        <taxon>Eukaryota</taxon>
        <taxon>Fungi</taxon>
        <taxon>Fungi incertae sedis</taxon>
        <taxon>Chytridiomycota</taxon>
        <taxon>Chytridiomycota incertae sedis</taxon>
        <taxon>Neocallimastigomycetes</taxon>
        <taxon>Neocallimastigales</taxon>
        <taxon>Neocallimastigaceae</taxon>
        <taxon>Neocallimastix</taxon>
    </lineage>
</organism>
<keyword evidence="2" id="KW-1133">Transmembrane helix</keyword>
<feature type="region of interest" description="Disordered" evidence="1">
    <location>
        <begin position="288"/>
        <end position="328"/>
    </location>
</feature>
<reference evidence="3 4" key="1">
    <citation type="submission" date="2016-08" db="EMBL/GenBank/DDBJ databases">
        <title>A Parts List for Fungal Cellulosomes Revealed by Comparative Genomics.</title>
        <authorList>
            <consortium name="DOE Joint Genome Institute"/>
            <person name="Haitjema C.H."/>
            <person name="Gilmore S.P."/>
            <person name="Henske J.K."/>
            <person name="Solomon K.V."/>
            <person name="De Groot R."/>
            <person name="Kuo A."/>
            <person name="Mondo S.J."/>
            <person name="Salamov A.A."/>
            <person name="Labutti K."/>
            <person name="Zhao Z."/>
            <person name="Chiniquy J."/>
            <person name="Barry K."/>
            <person name="Brewer H.M."/>
            <person name="Purvine S.O."/>
            <person name="Wright A.T."/>
            <person name="Boxma B."/>
            <person name="Van Alen T."/>
            <person name="Hackstein J.H."/>
            <person name="Baker S.E."/>
            <person name="Grigoriev I.V."/>
            <person name="O'Malley M.A."/>
        </authorList>
    </citation>
    <scope>NUCLEOTIDE SEQUENCE [LARGE SCALE GENOMIC DNA]</scope>
    <source>
        <strain evidence="3 4">G1</strain>
    </source>
</reference>
<dbReference type="AlphaFoldDB" id="A0A1Y2DRC4"/>
<comment type="caution">
    <text evidence="3">The sequence shown here is derived from an EMBL/GenBank/DDBJ whole genome shotgun (WGS) entry which is preliminary data.</text>
</comment>
<keyword evidence="4" id="KW-1185">Reference proteome</keyword>
<evidence type="ECO:0000256" key="2">
    <source>
        <dbReference type="SAM" id="Phobius"/>
    </source>
</evidence>
<sequence length="992" mass="112391">MEKTIKKSYNKTQQDNSSFLVIYILFFVITAIWVTVYYKKLKAICVGYILKNIQFKNLYNNLLDDPLEIVNEENKKNKNIFTYSPFEYIQNINYRILNLANFKYSISTFLKNIQSPLLILKKIEIYLDELDYHVPKKIKNNRNKGKSLKICNNKKENVKKNGSLQQVNLQKKKKKQRQRMDLQENHILSSSTSSSKFTSIPSSPVPIFYESFIIQKATSTTTPSSSSSSSSLVTTIASVVASSSSSSTTISSKSLSSSKTLISSSNPSFASLNKKSYNSSSMVSIVSSENDKDKIKSYPKKKITEKKEEKTLTAASSSDSSSIPSSSSAVIELKSENKSECPIIDTKNSIKFSQPITPQISEAPSIHSVHSLNDDSDNEDNDSDEDTCYDSYISSEVSDNYSTTSELSDSEDDVIILINPEQDLSFLSPRIGQNNDEANSISYHKNDFKNKNNTQINNEEYNRNMQRRGNKNNYNNSKKKNEIEENRRINSNSNNRKNNSYLRNRMSKSFSVSNRKYNNTMNDKSSNTSSHSLKTLISSFDDLATQNKQLNDEQANTYGNNTDSGKDNNNTKNNTTIDLSPKPSTDILLSSFKEPYLVKSFISTTSSIQQSPSLSVSSVFSEQSDSSSATLVHPSYSQISTTSTFSTKDNLTASTTELTVKSSAILDKEQGQNCSPNINVNISINNNSSTTTSPLNNNTKTTSKSSVFYSSAPMRMRRNKHYYPSVVSHSRSYNSYSSSSIMQRHIRKGKNYSNFSQGYFIPQGYLRNSNGSNILGEKLIPVMKTDYCGNMTTNSYCPVIYNTATPYTLITTPNSQGISVLSTPMILYPTQAMATVVSSTPFNSSNYIIIDNSPNLNQQLSSSSHRYNNNKRFNFNKKRPLYFPYFKRNNNYYHYNNKNLITHKLNNKNNNNKSICLSTDKRIFKSKRFSNNQRIQKRNGFNIHKSSFHKTFKKAPLKADNEYYYQSIPVIAQQQPNAQYVFFNTYNNQKYT</sequence>
<feature type="transmembrane region" description="Helical" evidence="2">
    <location>
        <begin position="20"/>
        <end position="38"/>
    </location>
</feature>
<name>A0A1Y2DRC4_9FUNG</name>
<accession>A0A1Y2DRC4</accession>
<feature type="region of interest" description="Disordered" evidence="1">
    <location>
        <begin position="361"/>
        <end position="386"/>
    </location>
</feature>
<feature type="compositionally biased region" description="Low complexity" evidence="1">
    <location>
        <begin position="316"/>
        <end position="328"/>
    </location>
</feature>
<dbReference type="Proteomes" id="UP000193920">
    <property type="component" value="Unassembled WGS sequence"/>
</dbReference>
<feature type="compositionally biased region" description="Acidic residues" evidence="1">
    <location>
        <begin position="374"/>
        <end position="386"/>
    </location>
</feature>
<feature type="compositionally biased region" description="Basic and acidic residues" evidence="1">
    <location>
        <begin position="479"/>
        <end position="488"/>
    </location>
</feature>
<evidence type="ECO:0000256" key="1">
    <source>
        <dbReference type="SAM" id="MobiDB-lite"/>
    </source>
</evidence>
<dbReference type="OrthoDB" id="2159588at2759"/>
<feature type="compositionally biased region" description="Low complexity" evidence="1">
    <location>
        <begin position="559"/>
        <end position="576"/>
    </location>
</feature>
<feature type="region of interest" description="Disordered" evidence="1">
    <location>
        <begin position="460"/>
        <end position="510"/>
    </location>
</feature>
<feature type="compositionally biased region" description="Low complexity" evidence="1">
    <location>
        <begin position="489"/>
        <end position="504"/>
    </location>
</feature>
<evidence type="ECO:0000313" key="4">
    <source>
        <dbReference type="Proteomes" id="UP000193920"/>
    </source>
</evidence>
<evidence type="ECO:0000313" key="3">
    <source>
        <dbReference type="EMBL" id="ORY61820.1"/>
    </source>
</evidence>
<protein>
    <submittedName>
        <fullName evidence="3">Uncharacterized protein</fullName>
    </submittedName>
</protein>
<keyword evidence="2" id="KW-0472">Membrane</keyword>
<feature type="region of interest" description="Disordered" evidence="1">
    <location>
        <begin position="554"/>
        <end position="579"/>
    </location>
</feature>
<gene>
    <name evidence="3" type="ORF">LY90DRAFT_668464</name>
</gene>
<keyword evidence="2" id="KW-0812">Transmembrane</keyword>
<dbReference type="EMBL" id="MCOG01000059">
    <property type="protein sequence ID" value="ORY61820.1"/>
    <property type="molecule type" value="Genomic_DNA"/>
</dbReference>
<proteinExistence type="predicted"/>
<dbReference type="STRING" id="1754190.A0A1Y2DRC4"/>